<feature type="transmembrane region" description="Helical" evidence="1">
    <location>
        <begin position="849"/>
        <end position="872"/>
    </location>
</feature>
<dbReference type="InterPro" id="IPR027463">
    <property type="entry name" value="AcrB_DN_DC_subdom"/>
</dbReference>
<dbReference type="SUPFAM" id="SSF82714">
    <property type="entry name" value="Multidrug efflux transporter AcrB TolC docking domain, DN and DC subdomains"/>
    <property type="match status" value="2"/>
</dbReference>
<dbReference type="PRINTS" id="PR00702">
    <property type="entry name" value="ACRIFLAVINRP"/>
</dbReference>
<reference evidence="2 3" key="1">
    <citation type="journal article" date="2018" name="Int. J. Syst. Evol. Microbiol.">
        <title>Parvibium lacunae gen. nov., sp. nov., a new member of the family Alcaligenaceae isolated from a freshwater pond.</title>
        <authorList>
            <person name="Chen W.M."/>
            <person name="Xie P.B."/>
            <person name="Hsu M.Y."/>
            <person name="Sheu S.Y."/>
        </authorList>
    </citation>
    <scope>NUCLEOTIDE SEQUENCE [LARGE SCALE GENOMIC DNA]</scope>
    <source>
        <strain evidence="2 3">KMB9</strain>
    </source>
</reference>
<dbReference type="EMBL" id="QPGB01000001">
    <property type="protein sequence ID" value="RCS59900.1"/>
    <property type="molecule type" value="Genomic_DNA"/>
</dbReference>
<evidence type="ECO:0000313" key="3">
    <source>
        <dbReference type="Proteomes" id="UP000252357"/>
    </source>
</evidence>
<dbReference type="Pfam" id="PF00873">
    <property type="entry name" value="ACR_tran"/>
    <property type="match status" value="1"/>
</dbReference>
<keyword evidence="3" id="KW-1185">Reference proteome</keyword>
<dbReference type="Gene3D" id="3.30.70.1430">
    <property type="entry name" value="Multidrug efflux transporter AcrB pore domain"/>
    <property type="match status" value="2"/>
</dbReference>
<dbReference type="SUPFAM" id="SSF82866">
    <property type="entry name" value="Multidrug efflux transporter AcrB transmembrane domain"/>
    <property type="match status" value="2"/>
</dbReference>
<keyword evidence="1" id="KW-0812">Transmembrane</keyword>
<comment type="caution">
    <text evidence="2">The sequence shown here is derived from an EMBL/GenBank/DDBJ whole genome shotgun (WGS) entry which is preliminary data.</text>
</comment>
<dbReference type="Gene3D" id="3.30.70.1440">
    <property type="entry name" value="Multidrug efflux transporter AcrB pore domain"/>
    <property type="match status" value="1"/>
</dbReference>
<dbReference type="Gene3D" id="1.20.1640.10">
    <property type="entry name" value="Multidrug efflux transporter AcrB transmembrane domain"/>
    <property type="match status" value="2"/>
</dbReference>
<organism evidence="2 3">
    <name type="scientific">Parvibium lacunae</name>
    <dbReference type="NCBI Taxonomy" id="1888893"/>
    <lineage>
        <taxon>Bacteria</taxon>
        <taxon>Pseudomonadati</taxon>
        <taxon>Pseudomonadota</taxon>
        <taxon>Betaproteobacteria</taxon>
        <taxon>Burkholderiales</taxon>
        <taxon>Alcaligenaceae</taxon>
        <taxon>Parvibium</taxon>
    </lineage>
</organism>
<gene>
    <name evidence="2" type="ORF">DU000_01200</name>
</gene>
<keyword evidence="1" id="KW-0472">Membrane</keyword>
<feature type="transmembrane region" description="Helical" evidence="1">
    <location>
        <begin position="433"/>
        <end position="453"/>
    </location>
</feature>
<protein>
    <submittedName>
        <fullName evidence="2">AcrB/AcrD/AcrF family protein</fullName>
    </submittedName>
</protein>
<keyword evidence="1" id="KW-1133">Transmembrane helix</keyword>
<feature type="transmembrane region" description="Helical" evidence="1">
    <location>
        <begin position="362"/>
        <end position="382"/>
    </location>
</feature>
<feature type="transmembrane region" description="Helical" evidence="1">
    <location>
        <begin position="12"/>
        <end position="29"/>
    </location>
</feature>
<dbReference type="OrthoDB" id="9042683at2"/>
<feature type="transmembrane region" description="Helical" evidence="1">
    <location>
        <begin position="388"/>
        <end position="413"/>
    </location>
</feature>
<dbReference type="GO" id="GO:0005886">
    <property type="term" value="C:plasma membrane"/>
    <property type="evidence" value="ECO:0007669"/>
    <property type="project" value="TreeGrafter"/>
</dbReference>
<proteinExistence type="predicted"/>
<accession>A0A368L896</accession>
<dbReference type="GO" id="GO:0042910">
    <property type="term" value="F:xenobiotic transmembrane transporter activity"/>
    <property type="evidence" value="ECO:0007669"/>
    <property type="project" value="TreeGrafter"/>
</dbReference>
<feature type="transmembrane region" description="Helical" evidence="1">
    <location>
        <begin position="338"/>
        <end position="355"/>
    </location>
</feature>
<sequence length="1032" mass="110494">MNISAWCIKNPIPALMLFVLLTFGGMLSFKAMKIQNFPDLDLPTVTVTASLPGASPAQLENDVARKIENSLATLQGLKHIYTKVQDGGVTLTAEFRLEKPVQEAVDDVRSAVSRVRADLPGDLRDPIINKLDLAGAPVLAFTVASSRMDEEALSWFVDDTITKQLLTVKGVGAVNRVGGVNREISIALDPLKLQALGVSAAEISRQLRQVQQESAGGRTDLGQGEQPVRTLATVQTAAELAAISLSITGGNGPGRRIRLDEIATVTDTTAEPRSVALLNGQPVVGFEVTRSRGASEVDVGAGVEKVLKSLRDQHPDIEVTQAFDFVTPVAEEFRGSMSLLYEGAVLAVIVVWLFLRDWRATFVSAVALPLSVIPAFIGMAYFGFSINVVTLLALSLVIGILVDDAIVEVENIVRHLRMGKSPYQAALEAADEIGLAVIATTFTLIAVFLPTAFMSGIAGKFFKQFGWTAALAVFASLVVARMLTPMMAAYLLKPTASHVPATGRLMQGYLKAAAWCLDHRWLTMLGAGLFFIGSILLIPLLPTGFIPPDDNSQTQVHLELPPGSTLAQTQAAAESARALVHQVKYVESVYTTIGGGSAGSDPFAPAGASEVRKATLTIILADRRQRLVRKQVTEQEIRQQLQALPGVRTKVGLGGSGEKYILVLRGDDPVALSTAARAVEKDLRTIPGLGSIASSAALIRPEIAVRPDFSRAADLGVTTASLAETLRIATVGDYDVALPKLNLSQRQVPVVVRLDKQARQDLRILERLTVPSSKGSAVMINQVADLSLASGPAVIDRYDRARNINFEIELSGVPLGEVTKAVQQLPSIQNLPAGVKQIEIGDAEVMGELFASFGLAMLTGVLCIYIVLVLLFKDFLQPITILAALPLSLGGAFVALLVAGKSFSMPSLIGLIMLMGIATKNSILLVEYAIVARRQGMNRLDALLDACHKRAQPIVMTTIAMGAGMLPIAIGWGIADPSFRSPMAIAVIGGLITSTFLSLLVIPVVYTWVDDVENWLLKWRRRWQKAAPPVTV</sequence>
<dbReference type="AlphaFoldDB" id="A0A368L896"/>
<feature type="transmembrane region" description="Helical" evidence="1">
    <location>
        <begin position="465"/>
        <end position="483"/>
    </location>
</feature>
<evidence type="ECO:0000256" key="1">
    <source>
        <dbReference type="SAM" id="Phobius"/>
    </source>
</evidence>
<dbReference type="Gene3D" id="3.30.70.1320">
    <property type="entry name" value="Multidrug efflux transporter AcrB pore domain like"/>
    <property type="match status" value="1"/>
</dbReference>
<feature type="transmembrane region" description="Helical" evidence="1">
    <location>
        <begin position="521"/>
        <end position="541"/>
    </location>
</feature>
<dbReference type="RefSeq" id="WP_114402048.1">
    <property type="nucleotide sequence ID" value="NZ_QPGB01000001.1"/>
</dbReference>
<name>A0A368L896_9BURK</name>
<dbReference type="Proteomes" id="UP000252357">
    <property type="component" value="Unassembled WGS sequence"/>
</dbReference>
<feature type="transmembrane region" description="Helical" evidence="1">
    <location>
        <begin position="981"/>
        <end position="1009"/>
    </location>
</feature>
<feature type="transmembrane region" description="Helical" evidence="1">
    <location>
        <begin position="911"/>
        <end position="932"/>
    </location>
</feature>
<dbReference type="SUPFAM" id="SSF82693">
    <property type="entry name" value="Multidrug efflux transporter AcrB pore domain, PN1, PN2, PC1 and PC2 subdomains"/>
    <property type="match status" value="3"/>
</dbReference>
<dbReference type="Gene3D" id="3.30.2090.10">
    <property type="entry name" value="Multidrug efflux transporter AcrB TolC docking domain, DN and DC subdomains"/>
    <property type="match status" value="2"/>
</dbReference>
<feature type="transmembrane region" description="Helical" evidence="1">
    <location>
        <begin position="879"/>
        <end position="899"/>
    </location>
</feature>
<evidence type="ECO:0000313" key="2">
    <source>
        <dbReference type="EMBL" id="RCS59900.1"/>
    </source>
</evidence>
<dbReference type="InterPro" id="IPR001036">
    <property type="entry name" value="Acrflvin-R"/>
</dbReference>
<dbReference type="PANTHER" id="PTHR32063:SF77">
    <property type="entry name" value="ACR FAMILY TRANSPORT PROTEIN"/>
    <property type="match status" value="1"/>
</dbReference>
<dbReference type="PANTHER" id="PTHR32063">
    <property type="match status" value="1"/>
</dbReference>
<feature type="transmembrane region" description="Helical" evidence="1">
    <location>
        <begin position="953"/>
        <end position="975"/>
    </location>
</feature>